<evidence type="ECO:0000256" key="4">
    <source>
        <dbReference type="ARBA" id="ARBA00022679"/>
    </source>
</evidence>
<feature type="compositionally biased region" description="Low complexity" evidence="16">
    <location>
        <begin position="32"/>
        <end position="52"/>
    </location>
</feature>
<dbReference type="CDD" id="cd05117">
    <property type="entry name" value="STKc_CAMK"/>
    <property type="match status" value="1"/>
</dbReference>
<evidence type="ECO:0000256" key="9">
    <source>
        <dbReference type="ARBA" id="ARBA00022837"/>
    </source>
</evidence>
<keyword evidence="4" id="KW-0808">Transferase</keyword>
<dbReference type="InterPro" id="IPR008271">
    <property type="entry name" value="Ser/Thr_kinase_AS"/>
</dbReference>
<keyword evidence="8 18" id="KW-0418">Kinase</keyword>
<accession>A0A1E7FAU0</accession>
<dbReference type="GO" id="GO:0046872">
    <property type="term" value="F:metal ion binding"/>
    <property type="evidence" value="ECO:0007669"/>
    <property type="project" value="UniProtKB-KW"/>
</dbReference>
<dbReference type="SUPFAM" id="SSF56112">
    <property type="entry name" value="Protein kinase-like (PK-like)"/>
    <property type="match status" value="1"/>
</dbReference>
<evidence type="ECO:0000313" key="19">
    <source>
        <dbReference type="Proteomes" id="UP000095751"/>
    </source>
</evidence>
<evidence type="ECO:0000256" key="15">
    <source>
        <dbReference type="RuleBase" id="RU000304"/>
    </source>
</evidence>
<dbReference type="AlphaFoldDB" id="A0A1E7FAU0"/>
<comment type="similarity">
    <text evidence="11">Belongs to the protein kinase superfamily. Ser/Thr protein kinase family. CDPK subfamily.</text>
</comment>
<dbReference type="Gene3D" id="1.10.510.10">
    <property type="entry name" value="Transferase(Phosphotransferase) domain 1"/>
    <property type="match status" value="1"/>
</dbReference>
<dbReference type="FunFam" id="3.30.200.20:FF:000315">
    <property type="entry name" value="Calcium-dependent protein kinase 3"/>
    <property type="match status" value="1"/>
</dbReference>
<evidence type="ECO:0000256" key="8">
    <source>
        <dbReference type="ARBA" id="ARBA00022777"/>
    </source>
</evidence>
<dbReference type="Gene3D" id="6.10.140.620">
    <property type="match status" value="1"/>
</dbReference>
<protein>
    <recommendedName>
        <fullName evidence="2">non-specific serine/threonine protein kinase</fullName>
        <ecNumber evidence="2">2.7.11.1</ecNumber>
    </recommendedName>
</protein>
<feature type="binding site" evidence="14">
    <location>
        <position position="98"/>
    </location>
    <ligand>
        <name>ATP</name>
        <dbReference type="ChEBI" id="CHEBI:30616"/>
    </ligand>
</feature>
<dbReference type="Gene3D" id="3.30.200.20">
    <property type="entry name" value="Phosphorylase Kinase, domain 1"/>
    <property type="match status" value="1"/>
</dbReference>
<comment type="cofactor">
    <cofactor evidence="1">
        <name>Mg(2+)</name>
        <dbReference type="ChEBI" id="CHEBI:18420"/>
    </cofactor>
</comment>
<dbReference type="Proteomes" id="UP000095751">
    <property type="component" value="Unassembled WGS sequence"/>
</dbReference>
<dbReference type="SMART" id="SM00220">
    <property type="entry name" value="S_TKc"/>
    <property type="match status" value="1"/>
</dbReference>
<keyword evidence="9" id="KW-0106">Calcium</keyword>
<evidence type="ECO:0000256" key="7">
    <source>
        <dbReference type="ARBA" id="ARBA00022741"/>
    </source>
</evidence>
<evidence type="ECO:0000259" key="17">
    <source>
        <dbReference type="PROSITE" id="PS50011"/>
    </source>
</evidence>
<dbReference type="PROSITE" id="PS00107">
    <property type="entry name" value="PROTEIN_KINASE_ATP"/>
    <property type="match status" value="1"/>
</dbReference>
<dbReference type="InterPro" id="IPR000719">
    <property type="entry name" value="Prot_kinase_dom"/>
</dbReference>
<organism evidence="18 19">
    <name type="scientific">Fragilariopsis cylindrus CCMP1102</name>
    <dbReference type="NCBI Taxonomy" id="635003"/>
    <lineage>
        <taxon>Eukaryota</taxon>
        <taxon>Sar</taxon>
        <taxon>Stramenopiles</taxon>
        <taxon>Ochrophyta</taxon>
        <taxon>Bacillariophyta</taxon>
        <taxon>Bacillariophyceae</taxon>
        <taxon>Bacillariophycidae</taxon>
        <taxon>Bacillariales</taxon>
        <taxon>Bacillariaceae</taxon>
        <taxon>Fragilariopsis</taxon>
    </lineage>
</organism>
<evidence type="ECO:0000256" key="2">
    <source>
        <dbReference type="ARBA" id="ARBA00012513"/>
    </source>
</evidence>
<dbReference type="InterPro" id="IPR017441">
    <property type="entry name" value="Protein_kinase_ATP_BS"/>
</dbReference>
<evidence type="ECO:0000256" key="13">
    <source>
        <dbReference type="ARBA" id="ARBA00048679"/>
    </source>
</evidence>
<evidence type="ECO:0000256" key="6">
    <source>
        <dbReference type="ARBA" id="ARBA00022737"/>
    </source>
</evidence>
<evidence type="ECO:0000256" key="11">
    <source>
        <dbReference type="ARBA" id="ARBA00024334"/>
    </source>
</evidence>
<comment type="catalytic activity">
    <reaction evidence="13">
        <text>L-seryl-[protein] + ATP = O-phospho-L-seryl-[protein] + ADP + H(+)</text>
        <dbReference type="Rhea" id="RHEA:17989"/>
        <dbReference type="Rhea" id="RHEA-COMP:9863"/>
        <dbReference type="Rhea" id="RHEA-COMP:11604"/>
        <dbReference type="ChEBI" id="CHEBI:15378"/>
        <dbReference type="ChEBI" id="CHEBI:29999"/>
        <dbReference type="ChEBI" id="CHEBI:30616"/>
        <dbReference type="ChEBI" id="CHEBI:83421"/>
        <dbReference type="ChEBI" id="CHEBI:456216"/>
        <dbReference type="EC" id="2.7.11.1"/>
    </reaction>
</comment>
<keyword evidence="5" id="KW-0479">Metal-binding</keyword>
<dbReference type="OrthoDB" id="193931at2759"/>
<evidence type="ECO:0000256" key="16">
    <source>
        <dbReference type="SAM" id="MobiDB-lite"/>
    </source>
</evidence>
<dbReference type="EMBL" id="KV784359">
    <property type="protein sequence ID" value="OEU15300.1"/>
    <property type="molecule type" value="Genomic_DNA"/>
</dbReference>
<evidence type="ECO:0000256" key="1">
    <source>
        <dbReference type="ARBA" id="ARBA00001946"/>
    </source>
</evidence>
<dbReference type="GO" id="GO:0005524">
    <property type="term" value="F:ATP binding"/>
    <property type="evidence" value="ECO:0007669"/>
    <property type="project" value="UniProtKB-UniRule"/>
</dbReference>
<evidence type="ECO:0000256" key="10">
    <source>
        <dbReference type="ARBA" id="ARBA00022840"/>
    </source>
</evidence>
<keyword evidence="6" id="KW-0677">Repeat</keyword>
<feature type="domain" description="Protein kinase" evidence="17">
    <location>
        <begin position="69"/>
        <end position="326"/>
    </location>
</feature>
<evidence type="ECO:0000313" key="18">
    <source>
        <dbReference type="EMBL" id="OEU15300.1"/>
    </source>
</evidence>
<dbReference type="PROSITE" id="PS50011">
    <property type="entry name" value="PROTEIN_KINASE_DOM"/>
    <property type="match status" value="1"/>
</dbReference>
<keyword evidence="3 15" id="KW-0723">Serine/threonine-protein kinase</keyword>
<reference evidence="18 19" key="1">
    <citation type="submission" date="2016-09" db="EMBL/GenBank/DDBJ databases">
        <title>Extensive genetic diversity and differential bi-allelic expression allows diatom success in the polar Southern Ocean.</title>
        <authorList>
            <consortium name="DOE Joint Genome Institute"/>
            <person name="Mock T."/>
            <person name="Otillar R.P."/>
            <person name="Strauss J."/>
            <person name="Dupont C."/>
            <person name="Frickenhaus S."/>
            <person name="Maumus F."/>
            <person name="Mcmullan M."/>
            <person name="Sanges R."/>
            <person name="Schmutz J."/>
            <person name="Toseland A."/>
            <person name="Valas R."/>
            <person name="Veluchamy A."/>
            <person name="Ward B.J."/>
            <person name="Allen A."/>
            <person name="Barry K."/>
            <person name="Falciatore A."/>
            <person name="Ferrante M."/>
            <person name="Fortunato A.E."/>
            <person name="Gloeckner G."/>
            <person name="Gruber A."/>
            <person name="Hipkin R."/>
            <person name="Janech M."/>
            <person name="Kroth P."/>
            <person name="Leese F."/>
            <person name="Lindquist E."/>
            <person name="Lyon B.R."/>
            <person name="Martin J."/>
            <person name="Mayer C."/>
            <person name="Parker M."/>
            <person name="Quesneville H."/>
            <person name="Raymond J."/>
            <person name="Uhlig C."/>
            <person name="Valentin K.U."/>
            <person name="Worden A.Z."/>
            <person name="Armbrust E.V."/>
            <person name="Bowler C."/>
            <person name="Green B."/>
            <person name="Moulton V."/>
            <person name="Van Oosterhout C."/>
            <person name="Grigoriev I."/>
        </authorList>
    </citation>
    <scope>NUCLEOTIDE SEQUENCE [LARGE SCALE GENOMIC DNA]</scope>
    <source>
        <strain evidence="18 19">CCMP1102</strain>
    </source>
</reference>
<dbReference type="GO" id="GO:0004674">
    <property type="term" value="F:protein serine/threonine kinase activity"/>
    <property type="evidence" value="ECO:0007669"/>
    <property type="project" value="UniProtKB-KW"/>
</dbReference>
<dbReference type="KEGG" id="fcy:FRACYDRAFT_269308"/>
<evidence type="ECO:0000256" key="12">
    <source>
        <dbReference type="ARBA" id="ARBA00047899"/>
    </source>
</evidence>
<comment type="catalytic activity">
    <reaction evidence="12">
        <text>L-threonyl-[protein] + ATP = O-phospho-L-threonyl-[protein] + ADP + H(+)</text>
        <dbReference type="Rhea" id="RHEA:46608"/>
        <dbReference type="Rhea" id="RHEA-COMP:11060"/>
        <dbReference type="Rhea" id="RHEA-COMP:11605"/>
        <dbReference type="ChEBI" id="CHEBI:15378"/>
        <dbReference type="ChEBI" id="CHEBI:30013"/>
        <dbReference type="ChEBI" id="CHEBI:30616"/>
        <dbReference type="ChEBI" id="CHEBI:61977"/>
        <dbReference type="ChEBI" id="CHEBI:456216"/>
        <dbReference type="EC" id="2.7.11.1"/>
    </reaction>
</comment>
<dbReference type="PANTHER" id="PTHR24347">
    <property type="entry name" value="SERINE/THREONINE-PROTEIN KINASE"/>
    <property type="match status" value="1"/>
</dbReference>
<feature type="region of interest" description="Disordered" evidence="16">
    <location>
        <begin position="1"/>
        <end position="59"/>
    </location>
</feature>
<keyword evidence="7 14" id="KW-0547">Nucleotide-binding</keyword>
<keyword evidence="19" id="KW-1185">Reference proteome</keyword>
<dbReference type="InterPro" id="IPR011009">
    <property type="entry name" value="Kinase-like_dom_sf"/>
</dbReference>
<dbReference type="Pfam" id="PF00069">
    <property type="entry name" value="Pkinase"/>
    <property type="match status" value="1"/>
</dbReference>
<evidence type="ECO:0000256" key="14">
    <source>
        <dbReference type="PROSITE-ProRule" id="PRU10141"/>
    </source>
</evidence>
<keyword evidence="10 14" id="KW-0067">ATP-binding</keyword>
<proteinExistence type="inferred from homology"/>
<sequence length="379" mass="42197">MGICNSTEAAPPPVAAPAPASTKGTKAKAKTSTKPASSSKGGSKTKTPKSSKNGLVEGSSTGKHFNDVYKIGKKLGEGAFSVVKEGEHRTTHKSFAIKIVTKAKLSKEDEVALKDEIDVLKDFDHKHIIRLYDVFEEPQHYYMITEKMTGGELFDRIVQKSYYNENEARDTVEILLQAIHYCHKKKVAHRDLKPENLLLTSDSDDSDIKLADFGFAKKVKGPKTLTTQCGTPGYVAAEILEGKPYDTQSDMWSIGVIVYILLGGYPPFIEQNQRTLFRKIRKGTYEFHEEYWGQVSEDAKDLIRNLLVVDPDNRYTAGDALKNKWIGADRKTLASLDLGINLAQIKKFNAKRKFKAAVSTVMAANKMQSLGLDFRKNLD</sequence>
<dbReference type="PROSITE" id="PS00108">
    <property type="entry name" value="PROTEIN_KINASE_ST"/>
    <property type="match status" value="1"/>
</dbReference>
<evidence type="ECO:0000256" key="5">
    <source>
        <dbReference type="ARBA" id="ARBA00022723"/>
    </source>
</evidence>
<name>A0A1E7FAU0_9STRA</name>
<dbReference type="InParanoid" id="A0A1E7FAU0"/>
<dbReference type="FunFam" id="1.10.510.10:FF:000571">
    <property type="entry name" value="Maternal embryonic leucine zipper kinase"/>
    <property type="match status" value="1"/>
</dbReference>
<gene>
    <name evidence="18" type="primary">Chk2a</name>
    <name evidence="18" type="ORF">FRACYDRAFT_269308</name>
</gene>
<evidence type="ECO:0000256" key="3">
    <source>
        <dbReference type="ARBA" id="ARBA00022527"/>
    </source>
</evidence>
<dbReference type="EC" id="2.7.11.1" evidence="2"/>